<gene>
    <name evidence="1" type="ORF">FHW12_004209</name>
</gene>
<reference evidence="1 2" key="1">
    <citation type="submission" date="2020-07" db="EMBL/GenBank/DDBJ databases">
        <title>Genomic Encyclopedia of Type Strains, Phase IV (KMG-V): Genome sequencing to study the core and pangenomes of soil and plant-associated prokaryotes.</title>
        <authorList>
            <person name="Whitman W."/>
        </authorList>
    </citation>
    <scope>NUCLEOTIDE SEQUENCE [LARGE SCALE GENOMIC DNA]</scope>
    <source>
        <strain evidence="1 2">RH2WT43</strain>
    </source>
</reference>
<dbReference type="AlphaFoldDB" id="A0A839F796"/>
<evidence type="ECO:0000313" key="1">
    <source>
        <dbReference type="EMBL" id="MBA8889962.1"/>
    </source>
</evidence>
<accession>A0A839F796</accession>
<dbReference type="EMBL" id="JACGXL010000009">
    <property type="protein sequence ID" value="MBA8889962.1"/>
    <property type="molecule type" value="Genomic_DNA"/>
</dbReference>
<evidence type="ECO:0000313" key="2">
    <source>
        <dbReference type="Proteomes" id="UP000550401"/>
    </source>
</evidence>
<dbReference type="InterPro" id="IPR011749">
    <property type="entry name" value="CHP02243"/>
</dbReference>
<name>A0A839F796_9GAMM</name>
<sequence>MSESTIARIGCDALPACGEQRRRATLHAGANLNGIDYIEVGADMRTLCVHLFAGVPEGLGVANVRVRGGRRVQGLVALEVDVDEADDMHDDACLRVVLDRAGDHSPYCLCLVEADSPADPDAWRALAGFDPRYACAEFRVRLDCGEQPDCVAPAPPCRDTEPTPPIDYLAKDYASFRKLILDRLAQTMPQWRERHVPDLGVTLVELLAYRADRLSYFQDAVATEAYLDTAHRRISVRRHARLVDYRLHEGCNARAFVTLALDGTDELDLALADLRFVVPPPDEPLAVPGTLDTARLDAMRARGALVFEPMPLAAGVDTLHVVAAHAAIRIHTWGDDICCLPRGTTRATLVDARDTPPPTPVGAVPNAAAAPSRPLQLAAGDLLVFEEVRGSQTGNPADADPAHRHVVRLTRVEPGVDALYGVDLLEVEWDACDALPFDLCLSVRLPAPGCTRVHDVALARGNVVLVDHGETLRGECDCAPLCAPPGSVVLPPGIARSLAAMPDACERCANLGEECWLVDGEAGHGCCGCEDGVGDIMQRPGARTRRLRGAPLTFAVPLEPGVPACRLAPQDPRAALPQLAVYGGPLEQILVAGAPDATWRWQARQDLLASEPDARDVVAEIDDDGGVQLRFGDGTLGRAPQAGEFFRARLRIGNGTIGNVGRDSIVWLVLRDGAPSGARLTPRNPLPAQGGCAPETIADAKLYAPGAFRAELRRAITPDDYAALARRTPGLQGAGCAFEWTGSWYEANVVVDPLDTERLDPALATRIARDLHRFRRIGHDLAVDGARYVPLAITVAVCVQPDFLVAHVEAELRDRFGSGLRRDGARAWFHPDRLRLGEAVYASRIVAEVQSVTGVAHAEVVGLARMDPVDASDAVAAGVLVLAAREIAQVDGDADYPDRGSIRFVMGGGR</sequence>
<keyword evidence="2" id="KW-1185">Reference proteome</keyword>
<dbReference type="NCBIfam" id="TIGR02243">
    <property type="entry name" value="putative baseplate assembly protein"/>
    <property type="match status" value="1"/>
</dbReference>
<dbReference type="Proteomes" id="UP000550401">
    <property type="component" value="Unassembled WGS sequence"/>
</dbReference>
<organism evidence="1 2">
    <name type="scientific">Dokdonella fugitiva</name>
    <dbReference type="NCBI Taxonomy" id="328517"/>
    <lineage>
        <taxon>Bacteria</taxon>
        <taxon>Pseudomonadati</taxon>
        <taxon>Pseudomonadota</taxon>
        <taxon>Gammaproteobacteria</taxon>
        <taxon>Lysobacterales</taxon>
        <taxon>Rhodanobacteraceae</taxon>
        <taxon>Dokdonella</taxon>
    </lineage>
</organism>
<comment type="caution">
    <text evidence="1">The sequence shown here is derived from an EMBL/GenBank/DDBJ whole genome shotgun (WGS) entry which is preliminary data.</text>
</comment>
<dbReference type="RefSeq" id="WP_182532996.1">
    <property type="nucleotide sequence ID" value="NZ_JACGXL010000009.1"/>
</dbReference>
<proteinExistence type="predicted"/>
<protein>
    <submittedName>
        <fullName evidence="1">Uncharacterized protein</fullName>
    </submittedName>
</protein>